<name>A0ABT5AF29_9CYAN</name>
<keyword evidence="2" id="KW-1185">Reference proteome</keyword>
<evidence type="ECO:0000313" key="1">
    <source>
        <dbReference type="EMBL" id="MDB9535894.1"/>
    </source>
</evidence>
<gene>
    <name evidence="1" type="ORF">PN451_08585</name>
</gene>
<comment type="caution">
    <text evidence="1">The sequence shown here is derived from an EMBL/GenBank/DDBJ whole genome shotgun (WGS) entry which is preliminary data.</text>
</comment>
<protein>
    <submittedName>
        <fullName evidence="1">Uncharacterized protein</fullName>
    </submittedName>
</protein>
<reference evidence="1 2" key="1">
    <citation type="submission" date="2023-01" db="EMBL/GenBank/DDBJ databases">
        <title>Genomes from the Australian National Cyanobacteria Reference Collection.</title>
        <authorList>
            <person name="Willis A."/>
            <person name="Lee E.M.F."/>
        </authorList>
    </citation>
    <scope>NUCLEOTIDE SEQUENCE [LARGE SCALE GENOMIC DNA]</scope>
    <source>
        <strain evidence="1 2">CS-1226</strain>
    </source>
</reference>
<accession>A0ABT5AF29</accession>
<organism evidence="1 2">
    <name type="scientific">Dolichospermum planctonicum CS-1226</name>
    <dbReference type="NCBI Taxonomy" id="3021751"/>
    <lineage>
        <taxon>Bacteria</taxon>
        <taxon>Bacillati</taxon>
        <taxon>Cyanobacteriota</taxon>
        <taxon>Cyanophyceae</taxon>
        <taxon>Nostocales</taxon>
        <taxon>Aphanizomenonaceae</taxon>
        <taxon>Dolichospermum</taxon>
        <taxon>Dolichospermum planctonicum</taxon>
    </lineage>
</organism>
<proteinExistence type="predicted"/>
<sequence>MNTLLNSALKLTYNQLSTFADLDNFWNLFDTAFGTQYNRSGAEILRLQWLSGDFSQLPQIEILDSSILGNANGAYASSNN</sequence>
<dbReference type="EMBL" id="JAQMUC010000046">
    <property type="protein sequence ID" value="MDB9535894.1"/>
    <property type="molecule type" value="Genomic_DNA"/>
</dbReference>
<dbReference type="Proteomes" id="UP001211249">
    <property type="component" value="Unassembled WGS sequence"/>
</dbReference>
<feature type="non-terminal residue" evidence="1">
    <location>
        <position position="80"/>
    </location>
</feature>
<evidence type="ECO:0000313" key="2">
    <source>
        <dbReference type="Proteomes" id="UP001211249"/>
    </source>
</evidence>